<accession>A0A392RP45</accession>
<dbReference type="AlphaFoldDB" id="A0A392RP45"/>
<organism evidence="1 2">
    <name type="scientific">Trifolium medium</name>
    <dbReference type="NCBI Taxonomy" id="97028"/>
    <lineage>
        <taxon>Eukaryota</taxon>
        <taxon>Viridiplantae</taxon>
        <taxon>Streptophyta</taxon>
        <taxon>Embryophyta</taxon>
        <taxon>Tracheophyta</taxon>
        <taxon>Spermatophyta</taxon>
        <taxon>Magnoliopsida</taxon>
        <taxon>eudicotyledons</taxon>
        <taxon>Gunneridae</taxon>
        <taxon>Pentapetalae</taxon>
        <taxon>rosids</taxon>
        <taxon>fabids</taxon>
        <taxon>Fabales</taxon>
        <taxon>Fabaceae</taxon>
        <taxon>Papilionoideae</taxon>
        <taxon>50 kb inversion clade</taxon>
        <taxon>NPAAA clade</taxon>
        <taxon>Hologalegina</taxon>
        <taxon>IRL clade</taxon>
        <taxon>Trifolieae</taxon>
        <taxon>Trifolium</taxon>
    </lineage>
</organism>
<evidence type="ECO:0000313" key="1">
    <source>
        <dbReference type="EMBL" id="MCI37992.1"/>
    </source>
</evidence>
<evidence type="ECO:0000313" key="2">
    <source>
        <dbReference type="Proteomes" id="UP000265520"/>
    </source>
</evidence>
<feature type="non-terminal residue" evidence="1">
    <location>
        <position position="1"/>
    </location>
</feature>
<keyword evidence="2" id="KW-1185">Reference proteome</keyword>
<sequence length="37" mass="3990">CIISGEKDNGPIQLLDEAFCCLKSLELKARALGLDVL</sequence>
<comment type="caution">
    <text evidence="1">The sequence shown here is derived from an EMBL/GenBank/DDBJ whole genome shotgun (WGS) entry which is preliminary data.</text>
</comment>
<dbReference type="EMBL" id="LXQA010250738">
    <property type="protein sequence ID" value="MCI37992.1"/>
    <property type="molecule type" value="Genomic_DNA"/>
</dbReference>
<reference evidence="1 2" key="1">
    <citation type="journal article" date="2018" name="Front. Plant Sci.">
        <title>Red Clover (Trifolium pratense) and Zigzag Clover (T. medium) - A Picture of Genomic Similarities and Differences.</title>
        <authorList>
            <person name="Dluhosova J."/>
            <person name="Istvanek J."/>
            <person name="Nedelnik J."/>
            <person name="Repkova J."/>
        </authorList>
    </citation>
    <scope>NUCLEOTIDE SEQUENCE [LARGE SCALE GENOMIC DNA]</scope>
    <source>
        <strain evidence="2">cv. 10/8</strain>
        <tissue evidence="1">Leaf</tissue>
    </source>
</reference>
<dbReference type="Proteomes" id="UP000265520">
    <property type="component" value="Unassembled WGS sequence"/>
</dbReference>
<name>A0A392RP45_9FABA</name>
<proteinExistence type="predicted"/>
<protein>
    <submittedName>
        <fullName evidence="1">Transcription factor bHLH143-like</fullName>
    </submittedName>
</protein>